<dbReference type="Pfam" id="PF00702">
    <property type="entry name" value="Hydrolase"/>
    <property type="match status" value="1"/>
</dbReference>
<name>X1ILF9_9ZZZZ</name>
<comment type="caution">
    <text evidence="1">The sequence shown here is derived from an EMBL/GenBank/DDBJ whole genome shotgun (WGS) entry which is preliminary data.</text>
</comment>
<dbReference type="InterPro" id="IPR036412">
    <property type="entry name" value="HAD-like_sf"/>
</dbReference>
<dbReference type="InterPro" id="IPR023214">
    <property type="entry name" value="HAD_sf"/>
</dbReference>
<dbReference type="EMBL" id="BARU01016097">
    <property type="protein sequence ID" value="GAH58403.1"/>
    <property type="molecule type" value="Genomic_DNA"/>
</dbReference>
<dbReference type="Gene3D" id="3.40.50.1000">
    <property type="entry name" value="HAD superfamily/HAD-like"/>
    <property type="match status" value="1"/>
</dbReference>
<dbReference type="AlphaFoldDB" id="X1ILF9"/>
<feature type="non-terminal residue" evidence="1">
    <location>
        <position position="1"/>
    </location>
</feature>
<accession>X1ILF9</accession>
<evidence type="ECO:0000313" key="1">
    <source>
        <dbReference type="EMBL" id="GAH58403.1"/>
    </source>
</evidence>
<organism evidence="1">
    <name type="scientific">marine sediment metagenome</name>
    <dbReference type="NCBI Taxonomy" id="412755"/>
    <lineage>
        <taxon>unclassified sequences</taxon>
        <taxon>metagenomes</taxon>
        <taxon>ecological metagenomes</taxon>
    </lineage>
</organism>
<protein>
    <submittedName>
        <fullName evidence="1">Uncharacterized protein</fullName>
    </submittedName>
</protein>
<dbReference type="SUPFAM" id="SSF56784">
    <property type="entry name" value="HAD-like"/>
    <property type="match status" value="1"/>
</dbReference>
<feature type="non-terminal residue" evidence="1">
    <location>
        <position position="52"/>
    </location>
</feature>
<sequence length="52" mass="5493">IIGQKIRPLPGAVELLQSLKQNGVKMALASSTPMENIRLITGSLGIANCFQA</sequence>
<reference evidence="1" key="1">
    <citation type="journal article" date="2014" name="Front. Microbiol.">
        <title>High frequency of phylogenetically diverse reductive dehalogenase-homologous genes in deep subseafloor sedimentary metagenomes.</title>
        <authorList>
            <person name="Kawai M."/>
            <person name="Futagami T."/>
            <person name="Toyoda A."/>
            <person name="Takaki Y."/>
            <person name="Nishi S."/>
            <person name="Hori S."/>
            <person name="Arai W."/>
            <person name="Tsubouchi T."/>
            <person name="Morono Y."/>
            <person name="Uchiyama I."/>
            <person name="Ito T."/>
            <person name="Fujiyama A."/>
            <person name="Inagaki F."/>
            <person name="Takami H."/>
        </authorList>
    </citation>
    <scope>NUCLEOTIDE SEQUENCE</scope>
    <source>
        <strain evidence="1">Expedition CK06-06</strain>
    </source>
</reference>
<proteinExistence type="predicted"/>
<gene>
    <name evidence="1" type="ORF">S03H2_27132</name>
</gene>